<proteinExistence type="predicted"/>
<dbReference type="STRING" id="1792845.BC343_06860"/>
<accession>A0A1S9PBU5</accession>
<dbReference type="InterPro" id="IPR050744">
    <property type="entry name" value="AI-2_Isomerase_LsrG"/>
</dbReference>
<evidence type="ECO:0000313" key="3">
    <source>
        <dbReference type="Proteomes" id="UP000189739"/>
    </source>
</evidence>
<comment type="caution">
    <text evidence="2">The sequence shown here is derived from an EMBL/GenBank/DDBJ whole genome shotgun (WGS) entry which is preliminary data.</text>
</comment>
<dbReference type="Gene3D" id="3.30.70.100">
    <property type="match status" value="1"/>
</dbReference>
<dbReference type="SUPFAM" id="SSF54909">
    <property type="entry name" value="Dimeric alpha+beta barrel"/>
    <property type="match status" value="2"/>
</dbReference>
<dbReference type="Pfam" id="PF03992">
    <property type="entry name" value="ABM"/>
    <property type="match status" value="2"/>
</dbReference>
<feature type="domain" description="ABM" evidence="1">
    <location>
        <begin position="167"/>
        <end position="257"/>
    </location>
</feature>
<dbReference type="InterPro" id="IPR011008">
    <property type="entry name" value="Dimeric_a/b-barrel"/>
</dbReference>
<evidence type="ECO:0000259" key="1">
    <source>
        <dbReference type="PROSITE" id="PS51725"/>
    </source>
</evidence>
<dbReference type="RefSeq" id="WP_078349092.1">
    <property type="nucleotide sequence ID" value="NZ_MBTF01000023.1"/>
</dbReference>
<dbReference type="OrthoDB" id="9792284at2"/>
<dbReference type="PANTHER" id="PTHR33336:SF3">
    <property type="entry name" value="ABM DOMAIN-CONTAINING PROTEIN"/>
    <property type="match status" value="1"/>
</dbReference>
<protein>
    <recommendedName>
        <fullName evidence="1">ABM domain-containing protein</fullName>
    </recommendedName>
</protein>
<dbReference type="Proteomes" id="UP000189739">
    <property type="component" value="Unassembled WGS sequence"/>
</dbReference>
<keyword evidence="3" id="KW-1185">Reference proteome</keyword>
<name>A0A1S9PBU5_9SPHI</name>
<dbReference type="EMBL" id="MBTF01000023">
    <property type="protein sequence ID" value="OOQ58399.1"/>
    <property type="molecule type" value="Genomic_DNA"/>
</dbReference>
<dbReference type="AlphaFoldDB" id="A0A1S9PBU5"/>
<gene>
    <name evidence="2" type="ORF">BC343_06860</name>
</gene>
<dbReference type="PROSITE" id="PS51725">
    <property type="entry name" value="ABM"/>
    <property type="match status" value="1"/>
</dbReference>
<organism evidence="2 3">
    <name type="scientific">Mucilaginibacter pedocola</name>
    <dbReference type="NCBI Taxonomy" id="1792845"/>
    <lineage>
        <taxon>Bacteria</taxon>
        <taxon>Pseudomonadati</taxon>
        <taxon>Bacteroidota</taxon>
        <taxon>Sphingobacteriia</taxon>
        <taxon>Sphingobacteriales</taxon>
        <taxon>Sphingobacteriaceae</taxon>
        <taxon>Mucilaginibacter</taxon>
    </lineage>
</organism>
<dbReference type="GO" id="GO:0003824">
    <property type="term" value="F:catalytic activity"/>
    <property type="evidence" value="ECO:0007669"/>
    <property type="project" value="TreeGrafter"/>
</dbReference>
<evidence type="ECO:0000313" key="2">
    <source>
        <dbReference type="EMBL" id="OOQ58399.1"/>
    </source>
</evidence>
<sequence>MIFNKLNIINPDKLPIIQWMVVGCIALLCSCDGLRTRYRPTNSTDTSVVADTPKTFQELGFFGDIKKWQWTDFVSAVQNNIRHSRKEQGNLSFSLYKPEEGKLQPIWFERYRDTVSHNDHKKQDYFKNAIKVIQQSLRGKPQSIGLKELSEIPARVPVLSEKPETTRYVIILFDVKPGKSEAFVSLMADLAKRSRQAHGNLEFNVYRYAEDANKFALVEGWQTVADHEAQMKRTYIEQLSAKTSSFFISDPMNTRWLVKDISQ</sequence>
<dbReference type="PROSITE" id="PS51257">
    <property type="entry name" value="PROKAR_LIPOPROTEIN"/>
    <property type="match status" value="1"/>
</dbReference>
<dbReference type="InterPro" id="IPR007138">
    <property type="entry name" value="ABM_dom"/>
</dbReference>
<reference evidence="2 3" key="1">
    <citation type="submission" date="2016-07" db="EMBL/GenBank/DDBJ databases">
        <title>Genomic analysis of zinc-resistant bacterium Mucilaginibacter pedocola TBZ30.</title>
        <authorList>
            <person name="Huang J."/>
            <person name="Tang J."/>
        </authorList>
    </citation>
    <scope>NUCLEOTIDE SEQUENCE [LARGE SCALE GENOMIC DNA]</scope>
    <source>
        <strain evidence="2 3">TBZ30</strain>
    </source>
</reference>
<dbReference type="PANTHER" id="PTHR33336">
    <property type="entry name" value="QUINOL MONOOXYGENASE YGIN-RELATED"/>
    <property type="match status" value="1"/>
</dbReference>